<keyword evidence="1" id="KW-0472">Membrane</keyword>
<feature type="transmembrane region" description="Helical" evidence="1">
    <location>
        <begin position="148"/>
        <end position="168"/>
    </location>
</feature>
<evidence type="ECO:0000256" key="1">
    <source>
        <dbReference type="SAM" id="Phobius"/>
    </source>
</evidence>
<dbReference type="EMBL" id="QJVC01000004">
    <property type="protein sequence ID" value="PYI39056.1"/>
    <property type="molecule type" value="Genomic_DNA"/>
</dbReference>
<feature type="transmembrane region" description="Helical" evidence="1">
    <location>
        <begin position="78"/>
        <end position="97"/>
    </location>
</feature>
<dbReference type="AlphaFoldDB" id="A0A2V5JM52"/>
<comment type="caution">
    <text evidence="2">The sequence shown here is derived from an EMBL/GenBank/DDBJ whole genome shotgun (WGS) entry which is preliminary data.</text>
</comment>
<organism evidence="2 3">
    <name type="scientific">Arthrobacter psychrolactophilus</name>
    <dbReference type="NCBI Taxonomy" id="92442"/>
    <lineage>
        <taxon>Bacteria</taxon>
        <taxon>Bacillati</taxon>
        <taxon>Actinomycetota</taxon>
        <taxon>Actinomycetes</taxon>
        <taxon>Micrococcales</taxon>
        <taxon>Micrococcaceae</taxon>
        <taxon>Arthrobacter</taxon>
    </lineage>
</organism>
<protein>
    <recommendedName>
        <fullName evidence="4">DUF624 domain-containing protein</fullName>
    </recommendedName>
</protein>
<evidence type="ECO:0008006" key="4">
    <source>
        <dbReference type="Google" id="ProtNLM"/>
    </source>
</evidence>
<feature type="transmembrane region" description="Helical" evidence="1">
    <location>
        <begin position="174"/>
        <end position="192"/>
    </location>
</feature>
<feature type="transmembrane region" description="Helical" evidence="1">
    <location>
        <begin position="16"/>
        <end position="39"/>
    </location>
</feature>
<evidence type="ECO:0000313" key="3">
    <source>
        <dbReference type="Proteomes" id="UP000247980"/>
    </source>
</evidence>
<proteinExistence type="predicted"/>
<dbReference type="Pfam" id="PF04854">
    <property type="entry name" value="DUF624"/>
    <property type="match status" value="1"/>
</dbReference>
<dbReference type="OrthoDB" id="4833099at2"/>
<evidence type="ECO:0000313" key="2">
    <source>
        <dbReference type="EMBL" id="PYI39056.1"/>
    </source>
</evidence>
<keyword evidence="1" id="KW-1133">Transmembrane helix</keyword>
<sequence length="234" mass="25841">MNASWALKAYTLFDTLLWIACLNLLWLVFTLGGLVIFGVGPSTVAAHELIRCRVRGDAVPLMPAFWGAYRRNFRRGNVLGVVAIFVAAMLFANWKFFSVEPTFLAQLAAGVIVLLSIIFVATLCYLFPMYARYQLPVLRYFTQSSRFALRNLAGTVLLLLVTAAVGIVSLRLPGLVPFFSVGVWMFLVGWLCDKFYSSNDESMADVSVGATLEKRGPRALATVRKSQVKVANLG</sequence>
<dbReference type="InterPro" id="IPR006938">
    <property type="entry name" value="DUF624"/>
</dbReference>
<gene>
    <name evidence="2" type="ORF">CVS30_07020</name>
</gene>
<keyword evidence="3" id="KW-1185">Reference proteome</keyword>
<accession>A0A2V5JM52</accession>
<keyword evidence="1" id="KW-0812">Transmembrane</keyword>
<dbReference type="Proteomes" id="UP000247980">
    <property type="component" value="Unassembled WGS sequence"/>
</dbReference>
<reference evidence="2 3" key="1">
    <citation type="submission" date="2018-05" db="EMBL/GenBank/DDBJ databases">
        <title>Genetic diversity of glacier-inhabiting Cryobacterium bacteria in China and description of Cryobacterium mengkeensis sp. nov. and Arthrobacter glacialis sp. nov.</title>
        <authorList>
            <person name="Liu Q."/>
            <person name="Xin Y.-H."/>
        </authorList>
    </citation>
    <scope>NUCLEOTIDE SEQUENCE [LARGE SCALE GENOMIC DNA]</scope>
    <source>
        <strain evidence="2 3">B7</strain>
    </source>
</reference>
<feature type="transmembrane region" description="Helical" evidence="1">
    <location>
        <begin position="103"/>
        <end position="127"/>
    </location>
</feature>
<name>A0A2V5JM52_9MICC</name>